<evidence type="ECO:0008006" key="3">
    <source>
        <dbReference type="Google" id="ProtNLM"/>
    </source>
</evidence>
<name>A0ABY4XAJ0_9SPHN</name>
<organism evidence="1 2">
    <name type="scientific">Sphingomonas morindae</name>
    <dbReference type="NCBI Taxonomy" id="1541170"/>
    <lineage>
        <taxon>Bacteria</taxon>
        <taxon>Pseudomonadati</taxon>
        <taxon>Pseudomonadota</taxon>
        <taxon>Alphaproteobacteria</taxon>
        <taxon>Sphingomonadales</taxon>
        <taxon>Sphingomonadaceae</taxon>
        <taxon>Sphingomonas</taxon>
    </lineage>
</organism>
<dbReference type="EMBL" id="CP084930">
    <property type="protein sequence ID" value="USI73943.1"/>
    <property type="molecule type" value="Genomic_DNA"/>
</dbReference>
<dbReference type="Proteomes" id="UP001056937">
    <property type="component" value="Chromosome 1"/>
</dbReference>
<accession>A0ABY4XAJ0</accession>
<proteinExistence type="predicted"/>
<gene>
    <name evidence="1" type="ORF">LHA26_05615</name>
</gene>
<evidence type="ECO:0000313" key="1">
    <source>
        <dbReference type="EMBL" id="USI73943.1"/>
    </source>
</evidence>
<evidence type="ECO:0000313" key="2">
    <source>
        <dbReference type="Proteomes" id="UP001056937"/>
    </source>
</evidence>
<protein>
    <recommendedName>
        <fullName evidence="3">Transmembrane protein (PGPGW)</fullName>
    </recommendedName>
</protein>
<sequence>MRPLLFGCGWLLVLLAPLVGLLPGPGGLFVFALGAALLLESSPRAKRFYVRIKRRWPRLGDWLDWGLRRPSWKRRQARLGSAC</sequence>
<reference evidence="1" key="1">
    <citation type="journal article" date="2022" name="Toxins">
        <title>Genomic Analysis of Sphingopyxis sp. USTB-05 for Biodegrading Cyanobacterial Hepatotoxins.</title>
        <authorList>
            <person name="Liu C."/>
            <person name="Xu Q."/>
            <person name="Zhao Z."/>
            <person name="Zhang H."/>
            <person name="Liu X."/>
            <person name="Yin C."/>
            <person name="Liu Y."/>
            <person name="Yan H."/>
        </authorList>
    </citation>
    <scope>NUCLEOTIDE SEQUENCE</scope>
    <source>
        <strain evidence="1">NBD5</strain>
    </source>
</reference>
<keyword evidence="2" id="KW-1185">Reference proteome</keyword>
<dbReference type="RefSeq" id="WP_252167751.1">
    <property type="nucleotide sequence ID" value="NZ_CP084930.1"/>
</dbReference>